<evidence type="ECO:0000256" key="3">
    <source>
        <dbReference type="ARBA" id="ARBA00023125"/>
    </source>
</evidence>
<evidence type="ECO:0000256" key="2">
    <source>
        <dbReference type="ARBA" id="ARBA00023015"/>
    </source>
</evidence>
<dbReference type="InterPro" id="IPR036390">
    <property type="entry name" value="WH_DNA-bd_sf"/>
</dbReference>
<comment type="caution">
    <text evidence="6">The sequence shown here is derived from an EMBL/GenBank/DDBJ whole genome shotgun (WGS) entry which is preliminary data.</text>
</comment>
<dbReference type="PROSITE" id="PS50931">
    <property type="entry name" value="HTH_LYSR"/>
    <property type="match status" value="1"/>
</dbReference>
<evidence type="ECO:0000313" key="6">
    <source>
        <dbReference type="EMBL" id="MFC6281378.1"/>
    </source>
</evidence>
<dbReference type="InterPro" id="IPR036388">
    <property type="entry name" value="WH-like_DNA-bd_sf"/>
</dbReference>
<name>A0ABW1TXA9_9BURK</name>
<dbReference type="InterPro" id="IPR000847">
    <property type="entry name" value="LysR_HTH_N"/>
</dbReference>
<proteinExistence type="inferred from homology"/>
<comment type="similarity">
    <text evidence="1">Belongs to the LysR transcriptional regulatory family.</text>
</comment>
<accession>A0ABW1TXA9</accession>
<dbReference type="PANTHER" id="PTHR30346:SF0">
    <property type="entry name" value="HCA OPERON TRANSCRIPTIONAL ACTIVATOR HCAR"/>
    <property type="match status" value="1"/>
</dbReference>
<keyword evidence="2" id="KW-0805">Transcription regulation</keyword>
<dbReference type="PANTHER" id="PTHR30346">
    <property type="entry name" value="TRANSCRIPTIONAL DUAL REGULATOR HCAR-RELATED"/>
    <property type="match status" value="1"/>
</dbReference>
<evidence type="ECO:0000259" key="5">
    <source>
        <dbReference type="PROSITE" id="PS50931"/>
    </source>
</evidence>
<dbReference type="SUPFAM" id="SSF46785">
    <property type="entry name" value="Winged helix' DNA-binding domain"/>
    <property type="match status" value="1"/>
</dbReference>
<dbReference type="Gene3D" id="3.40.190.10">
    <property type="entry name" value="Periplasmic binding protein-like II"/>
    <property type="match status" value="2"/>
</dbReference>
<dbReference type="EMBL" id="JBHSRS010000018">
    <property type="protein sequence ID" value="MFC6281378.1"/>
    <property type="molecule type" value="Genomic_DNA"/>
</dbReference>
<dbReference type="RefSeq" id="WP_371439045.1">
    <property type="nucleotide sequence ID" value="NZ_JBHSRS010000018.1"/>
</dbReference>
<feature type="domain" description="HTH lysR-type" evidence="5">
    <location>
        <begin position="1"/>
        <end position="58"/>
    </location>
</feature>
<evidence type="ECO:0000256" key="4">
    <source>
        <dbReference type="ARBA" id="ARBA00023163"/>
    </source>
</evidence>
<reference evidence="7" key="1">
    <citation type="journal article" date="2019" name="Int. J. Syst. Evol. Microbiol.">
        <title>The Global Catalogue of Microorganisms (GCM) 10K type strain sequencing project: providing services to taxonomists for standard genome sequencing and annotation.</title>
        <authorList>
            <consortium name="The Broad Institute Genomics Platform"/>
            <consortium name="The Broad Institute Genome Sequencing Center for Infectious Disease"/>
            <person name="Wu L."/>
            <person name="Ma J."/>
        </authorList>
    </citation>
    <scope>NUCLEOTIDE SEQUENCE [LARGE SCALE GENOMIC DNA]</scope>
    <source>
        <strain evidence="7">CCUG 39402</strain>
    </source>
</reference>
<dbReference type="InterPro" id="IPR005119">
    <property type="entry name" value="LysR_subst-bd"/>
</dbReference>
<dbReference type="Gene3D" id="1.10.10.10">
    <property type="entry name" value="Winged helix-like DNA-binding domain superfamily/Winged helix DNA-binding domain"/>
    <property type="match status" value="1"/>
</dbReference>
<keyword evidence="4" id="KW-0804">Transcription</keyword>
<keyword evidence="7" id="KW-1185">Reference proteome</keyword>
<dbReference type="SUPFAM" id="SSF53850">
    <property type="entry name" value="Periplasmic binding protein-like II"/>
    <property type="match status" value="1"/>
</dbReference>
<dbReference type="Pfam" id="PF00126">
    <property type="entry name" value="HTH_1"/>
    <property type="match status" value="1"/>
</dbReference>
<dbReference type="Proteomes" id="UP001596270">
    <property type="component" value="Unassembled WGS sequence"/>
</dbReference>
<dbReference type="CDD" id="cd08414">
    <property type="entry name" value="PBP2_LTTR_aromatics_like"/>
    <property type="match status" value="1"/>
</dbReference>
<sequence length="297" mass="32512">MDLRQLRQFVAVAEERSFRRAAERLHVSQPPLSVAVQRLEADVGVMLLDRTRHHVRLTVAGEAFLREARRTLAHAQLSIEIAQRAAVGKLGTLRLSFVPSAALGVVPRLLRAFREDYPDVKLVLASDTSSQQKAALISGAMDVGIVVPPLHDAEDFRVDRFCEQELILAVPDSHPLASQTRVQLRDLASESFIGFPSREGPGFESVVMAACQDCGFVPNFVQVASEMQTILALVSSGLGIALVPEAMQAVKADHVAYLQVRRRNAAVKYSLVLAFSPSNTNPALDAFVSVAHRFSRQ</sequence>
<protein>
    <submittedName>
        <fullName evidence="6">LysR family transcriptional regulator</fullName>
    </submittedName>
</protein>
<gene>
    <name evidence="6" type="ORF">ACFQND_09070</name>
</gene>
<dbReference type="Pfam" id="PF03466">
    <property type="entry name" value="LysR_substrate"/>
    <property type="match status" value="1"/>
</dbReference>
<dbReference type="PRINTS" id="PR00039">
    <property type="entry name" value="HTHLYSR"/>
</dbReference>
<keyword evidence="3" id="KW-0238">DNA-binding</keyword>
<evidence type="ECO:0000256" key="1">
    <source>
        <dbReference type="ARBA" id="ARBA00009437"/>
    </source>
</evidence>
<evidence type="ECO:0000313" key="7">
    <source>
        <dbReference type="Proteomes" id="UP001596270"/>
    </source>
</evidence>
<organism evidence="6 7">
    <name type="scientific">Polaromonas aquatica</name>
    <dbReference type="NCBI Taxonomy" id="332657"/>
    <lineage>
        <taxon>Bacteria</taxon>
        <taxon>Pseudomonadati</taxon>
        <taxon>Pseudomonadota</taxon>
        <taxon>Betaproteobacteria</taxon>
        <taxon>Burkholderiales</taxon>
        <taxon>Comamonadaceae</taxon>
        <taxon>Polaromonas</taxon>
    </lineage>
</organism>